<accession>A0A9D2DVX5</accession>
<keyword evidence="1" id="KW-0812">Transmembrane</keyword>
<keyword evidence="1" id="KW-0472">Membrane</keyword>
<reference evidence="2" key="2">
    <citation type="submission" date="2021-04" db="EMBL/GenBank/DDBJ databases">
        <authorList>
            <person name="Gilroy R."/>
        </authorList>
    </citation>
    <scope>NUCLEOTIDE SEQUENCE</scope>
    <source>
        <strain evidence="2">CHK33-5263</strain>
    </source>
</reference>
<evidence type="ECO:0000256" key="1">
    <source>
        <dbReference type="SAM" id="Phobius"/>
    </source>
</evidence>
<organism evidence="2 3">
    <name type="scientific">Candidatus Gallimonas intestinigallinarum</name>
    <dbReference type="NCBI Taxonomy" id="2838604"/>
    <lineage>
        <taxon>Bacteria</taxon>
        <taxon>Bacillati</taxon>
        <taxon>Bacillota</taxon>
        <taxon>Clostridia</taxon>
        <taxon>Candidatus Gallimonas</taxon>
    </lineage>
</organism>
<reference evidence="2" key="1">
    <citation type="journal article" date="2021" name="PeerJ">
        <title>Extensive microbial diversity within the chicken gut microbiome revealed by metagenomics and culture.</title>
        <authorList>
            <person name="Gilroy R."/>
            <person name="Ravi A."/>
            <person name="Getino M."/>
            <person name="Pursley I."/>
            <person name="Horton D.L."/>
            <person name="Alikhan N.F."/>
            <person name="Baker D."/>
            <person name="Gharbi K."/>
            <person name="Hall N."/>
            <person name="Watson M."/>
            <person name="Adriaenssens E.M."/>
            <person name="Foster-Nyarko E."/>
            <person name="Jarju S."/>
            <person name="Secka A."/>
            <person name="Antonio M."/>
            <person name="Oren A."/>
            <person name="Chaudhuri R.R."/>
            <person name="La Ragione R."/>
            <person name="Hildebrand F."/>
            <person name="Pallen M.J."/>
        </authorList>
    </citation>
    <scope>NUCLEOTIDE SEQUENCE</scope>
    <source>
        <strain evidence="2">CHK33-5263</strain>
    </source>
</reference>
<protein>
    <submittedName>
        <fullName evidence="2">Uncharacterized protein</fullName>
    </submittedName>
</protein>
<evidence type="ECO:0000313" key="2">
    <source>
        <dbReference type="EMBL" id="HIZ24068.1"/>
    </source>
</evidence>
<feature type="transmembrane region" description="Helical" evidence="1">
    <location>
        <begin position="204"/>
        <end position="223"/>
    </location>
</feature>
<dbReference type="EMBL" id="DXBS01000027">
    <property type="protein sequence ID" value="HIZ24068.1"/>
    <property type="molecule type" value="Genomic_DNA"/>
</dbReference>
<feature type="transmembrane region" description="Helical" evidence="1">
    <location>
        <begin position="106"/>
        <end position="128"/>
    </location>
</feature>
<feature type="transmembrane region" description="Helical" evidence="1">
    <location>
        <begin position="46"/>
        <end position="68"/>
    </location>
</feature>
<gene>
    <name evidence="2" type="ORF">H9812_01125</name>
</gene>
<feature type="transmembrane region" description="Helical" evidence="1">
    <location>
        <begin position="135"/>
        <end position="155"/>
    </location>
</feature>
<evidence type="ECO:0000313" key="3">
    <source>
        <dbReference type="Proteomes" id="UP000824044"/>
    </source>
</evidence>
<proteinExistence type="predicted"/>
<name>A0A9D2DVX5_9FIRM</name>
<keyword evidence="1" id="KW-1133">Transmembrane helix</keyword>
<dbReference type="AlphaFoldDB" id="A0A9D2DVX5"/>
<feature type="transmembrane region" description="Helical" evidence="1">
    <location>
        <begin position="75"/>
        <end position="94"/>
    </location>
</feature>
<sequence length="257" mass="28610">MQINERNRKIILVAVWAVLIALDAAGLIWCIVRLNTGTLSQGNFSYSLLHFFVSFASISGILLAEWVLRFRAGMPLVICCMLFGFFGNTVSNVWRMYDFFPAWDMVLHSLSGVLFAAVGLGLGSLVTYNQPEGKLKVVAVVAFSFFFSLSVGFLWEVFEFTVDTINPASSTQGWADGILESYPDGTYLVSSRRGTAILDTMEDMILHLLGSLITLVPLAIVFWKRQSSMKAFSFVPLPRRSKKEKSDPALPDESKTH</sequence>
<feature type="transmembrane region" description="Helical" evidence="1">
    <location>
        <begin position="12"/>
        <end position="34"/>
    </location>
</feature>
<comment type="caution">
    <text evidence="2">The sequence shown here is derived from an EMBL/GenBank/DDBJ whole genome shotgun (WGS) entry which is preliminary data.</text>
</comment>
<dbReference type="Pfam" id="PF09997">
    <property type="entry name" value="DUF2238"/>
    <property type="match status" value="1"/>
</dbReference>
<dbReference type="InterPro" id="IPR014509">
    <property type="entry name" value="YjdF-like"/>
</dbReference>
<dbReference type="Proteomes" id="UP000824044">
    <property type="component" value="Unassembled WGS sequence"/>
</dbReference>